<accession>A0A9X4E478</accession>
<dbReference type="PANTHER" id="PTHR46558">
    <property type="entry name" value="TRACRIPTIONAL REGULATORY PROTEIN-RELATED-RELATED"/>
    <property type="match status" value="1"/>
</dbReference>
<name>A0A9X4E478_9NEIS</name>
<feature type="domain" description="HTH cro/C1-type" evidence="2">
    <location>
        <begin position="4"/>
        <end position="58"/>
    </location>
</feature>
<dbReference type="Gene3D" id="1.10.260.40">
    <property type="entry name" value="lambda repressor-like DNA-binding domains"/>
    <property type="match status" value="1"/>
</dbReference>
<dbReference type="EMBL" id="CP146598">
    <property type="protein sequence ID" value="WWY02858.1"/>
    <property type="molecule type" value="Genomic_DNA"/>
</dbReference>
<dbReference type="CDD" id="cd00093">
    <property type="entry name" value="HTH_XRE"/>
    <property type="match status" value="1"/>
</dbReference>
<dbReference type="RefSeq" id="WP_274570650.1">
    <property type="nucleotide sequence ID" value="NZ_CP145606.1"/>
</dbReference>
<reference evidence="3" key="1">
    <citation type="submission" date="2022-10" db="EMBL/GenBank/DDBJ databases">
        <authorList>
            <person name="Boutroux M."/>
        </authorList>
    </citation>
    <scope>NUCLEOTIDE SEQUENCE</scope>
    <source>
        <strain evidence="3">51.81</strain>
    </source>
</reference>
<dbReference type="AlphaFoldDB" id="A0A9X4E478"/>
<evidence type="ECO:0000256" key="1">
    <source>
        <dbReference type="ARBA" id="ARBA00023125"/>
    </source>
</evidence>
<dbReference type="SMART" id="SM00530">
    <property type="entry name" value="HTH_XRE"/>
    <property type="match status" value="1"/>
</dbReference>
<evidence type="ECO:0000313" key="4">
    <source>
        <dbReference type="EMBL" id="WWY02858.1"/>
    </source>
</evidence>
<organism evidence="3">
    <name type="scientific">Neisseria leonii</name>
    <dbReference type="NCBI Taxonomy" id="2995413"/>
    <lineage>
        <taxon>Bacteria</taxon>
        <taxon>Pseudomonadati</taxon>
        <taxon>Pseudomonadota</taxon>
        <taxon>Betaproteobacteria</taxon>
        <taxon>Neisseriales</taxon>
        <taxon>Neisseriaceae</taxon>
        <taxon>Neisseria</taxon>
    </lineage>
</organism>
<dbReference type="Proteomes" id="UP001149607">
    <property type="component" value="Chromosome"/>
</dbReference>
<dbReference type="InterPro" id="IPR001387">
    <property type="entry name" value="Cro/C1-type_HTH"/>
</dbReference>
<dbReference type="Pfam" id="PF01381">
    <property type="entry name" value="HTH_3"/>
    <property type="match status" value="1"/>
</dbReference>
<keyword evidence="1" id="KW-0238">DNA-binding</keyword>
<protein>
    <submittedName>
        <fullName evidence="3">Helix-turn-helix domain-containing protein</fullName>
    </submittedName>
    <submittedName>
        <fullName evidence="4">Helix-turn-helix transcriptional regulator</fullName>
    </submittedName>
</protein>
<dbReference type="EMBL" id="JAPQFL010000002">
    <property type="protein sequence ID" value="MDD9327706.1"/>
    <property type="molecule type" value="Genomic_DNA"/>
</dbReference>
<gene>
    <name evidence="3" type="ORF">ORY91_001116</name>
    <name evidence="4" type="ORF">V9W64_09200</name>
</gene>
<dbReference type="InterPro" id="IPR010982">
    <property type="entry name" value="Lambda_DNA-bd_dom_sf"/>
</dbReference>
<evidence type="ECO:0000259" key="2">
    <source>
        <dbReference type="PROSITE" id="PS50943"/>
    </source>
</evidence>
<dbReference type="SUPFAM" id="SSF47413">
    <property type="entry name" value="lambda repressor-like DNA-binding domains"/>
    <property type="match status" value="1"/>
</dbReference>
<evidence type="ECO:0000313" key="5">
    <source>
        <dbReference type="Proteomes" id="UP001149607"/>
    </source>
</evidence>
<dbReference type="GO" id="GO:0003677">
    <property type="term" value="F:DNA binding"/>
    <property type="evidence" value="ECO:0007669"/>
    <property type="project" value="UniProtKB-KW"/>
</dbReference>
<dbReference type="PROSITE" id="PS50943">
    <property type="entry name" value="HTH_CROC1"/>
    <property type="match status" value="1"/>
</dbReference>
<reference evidence="4" key="2">
    <citation type="submission" date="2024-02" db="EMBL/GenBank/DDBJ databases">
        <title>Neisseria leonii sp. nov.</title>
        <authorList>
            <person name="Boutroux M."/>
            <person name="Favre-Rochex S."/>
            <person name="Gorgette O."/>
            <person name="Touak G."/>
            <person name="Muhle E."/>
            <person name="Chesneau O."/>
            <person name="Clermont D."/>
            <person name="Rahi P."/>
        </authorList>
    </citation>
    <scope>NUCLEOTIDE SEQUENCE</scope>
    <source>
        <strain evidence="4">51.81</strain>
    </source>
</reference>
<dbReference type="PANTHER" id="PTHR46558:SF4">
    <property type="entry name" value="DNA-BIDING PHAGE PROTEIN"/>
    <property type="match status" value="1"/>
</dbReference>
<evidence type="ECO:0000313" key="3">
    <source>
        <dbReference type="EMBL" id="MDD9327706.1"/>
    </source>
</evidence>
<sequence>MNKLTDARKRKGLTQKELAELVGCTQTNISHIELGRQVPSRELGKKLAEVLEMDVLDILYPPKN</sequence>
<proteinExistence type="predicted"/>
<keyword evidence="5" id="KW-1185">Reference proteome</keyword>